<dbReference type="Proteomes" id="UP000180088">
    <property type="component" value="Unassembled WGS sequence"/>
</dbReference>
<feature type="signal peptide" evidence="1">
    <location>
        <begin position="1"/>
        <end position="16"/>
    </location>
</feature>
<sequence>MWKWLLLFCLAQAGHAAEAMRVVYPAGESASDLRYDDIREILRTALDKTVDSYGPYSLQASGWPMDEDRALVELRQGNAINVAWSSTSDERELHLRPVRVDLRKGLLGYRIALIDGKRQEEFDQVRSRSDLGRFLVGQGKGWGDIQVYQAADIQVSTGRYDKLFGMLSHHRFDLFPRSVLEIFDEYQRFHSEYPNLEVEQHLLFYYPWPYYFFCNRNNPLLAERLRLGLARMRADGSFDAIFWKYHRDVLRQAKMSERRLIPLSNPLLPDSAPLSDKSMWFDPLRDHPPKP</sequence>
<evidence type="ECO:0000256" key="1">
    <source>
        <dbReference type="SAM" id="SignalP"/>
    </source>
</evidence>
<dbReference type="SUPFAM" id="SSF53850">
    <property type="entry name" value="Periplasmic binding protein-like II"/>
    <property type="match status" value="1"/>
</dbReference>
<reference evidence="4 5" key="1">
    <citation type="submission" date="2016-09" db="EMBL/GenBank/DDBJ databases">
        <title>Chromobacterium muskegensis sp. nov., an insecticidal bacterium isolated from Sphagnum bogs.</title>
        <authorList>
            <person name="Sparks M.E."/>
            <person name="Blackburn M.B."/>
            <person name="Gundersen-Rindal D.E."/>
            <person name="Mitchell A."/>
            <person name="Farrar R."/>
            <person name="Kuhar D."/>
        </authorList>
    </citation>
    <scope>NUCLEOTIDE SEQUENCE [LARGE SCALE GENOMIC DNA]</scope>
    <source>
        <strain evidence="3 5">14B-1</strain>
        <strain evidence="2 4">37-2</strain>
    </source>
</reference>
<gene>
    <name evidence="3" type="ORF">BI344_04800</name>
    <name evidence="2" type="ORF">BI347_00215</name>
</gene>
<dbReference type="RefSeq" id="WP_071111780.1">
    <property type="nucleotide sequence ID" value="NZ_MKCS01000001.1"/>
</dbReference>
<evidence type="ECO:0008006" key="6">
    <source>
        <dbReference type="Google" id="ProtNLM"/>
    </source>
</evidence>
<protein>
    <recommendedName>
        <fullName evidence="6">Amino acid ABC transporter substrate-binding protein</fullName>
    </recommendedName>
</protein>
<dbReference type="STRING" id="1903179.BI347_00215"/>
<accession>A0A1S1WY64</accession>
<evidence type="ECO:0000313" key="4">
    <source>
        <dbReference type="Proteomes" id="UP000180088"/>
    </source>
</evidence>
<proteinExistence type="predicted"/>
<dbReference type="Gene3D" id="3.40.190.10">
    <property type="entry name" value="Periplasmic binding protein-like II"/>
    <property type="match status" value="1"/>
</dbReference>
<evidence type="ECO:0000313" key="5">
    <source>
        <dbReference type="Proteomes" id="UP000180280"/>
    </source>
</evidence>
<dbReference type="Proteomes" id="UP000180280">
    <property type="component" value="Unassembled WGS sequence"/>
</dbReference>
<keyword evidence="5" id="KW-1185">Reference proteome</keyword>
<dbReference type="OrthoDB" id="547680at2"/>
<dbReference type="AlphaFoldDB" id="A0A1S1WY64"/>
<organism evidence="2 4">
    <name type="scientific">Chromobacterium sphagni</name>
    <dbReference type="NCBI Taxonomy" id="1903179"/>
    <lineage>
        <taxon>Bacteria</taxon>
        <taxon>Pseudomonadati</taxon>
        <taxon>Pseudomonadota</taxon>
        <taxon>Betaproteobacteria</taxon>
        <taxon>Neisseriales</taxon>
        <taxon>Chromobacteriaceae</taxon>
        <taxon>Chromobacterium</taxon>
    </lineage>
</organism>
<comment type="caution">
    <text evidence="2">The sequence shown here is derived from an EMBL/GenBank/DDBJ whole genome shotgun (WGS) entry which is preliminary data.</text>
</comment>
<dbReference type="EMBL" id="MKCT01000001">
    <property type="protein sequence ID" value="OHX21828.1"/>
    <property type="molecule type" value="Genomic_DNA"/>
</dbReference>
<dbReference type="EMBL" id="MKCS01000001">
    <property type="protein sequence ID" value="OHX12089.1"/>
    <property type="molecule type" value="Genomic_DNA"/>
</dbReference>
<name>A0A1S1WY64_9NEIS</name>
<evidence type="ECO:0000313" key="2">
    <source>
        <dbReference type="EMBL" id="OHX12089.1"/>
    </source>
</evidence>
<keyword evidence="1" id="KW-0732">Signal</keyword>
<feature type="chain" id="PRO_5010291254" description="Amino acid ABC transporter substrate-binding protein" evidence="1">
    <location>
        <begin position="17"/>
        <end position="291"/>
    </location>
</feature>
<evidence type="ECO:0000313" key="3">
    <source>
        <dbReference type="EMBL" id="OHX21828.1"/>
    </source>
</evidence>